<dbReference type="InterPro" id="IPR001806">
    <property type="entry name" value="Small_GTPase"/>
</dbReference>
<dbReference type="PROSITE" id="PS51421">
    <property type="entry name" value="RAS"/>
    <property type="match status" value="1"/>
</dbReference>
<keyword evidence="3" id="KW-0342">GTP-binding</keyword>
<dbReference type="SMART" id="SM00173">
    <property type="entry name" value="RAS"/>
    <property type="match status" value="1"/>
</dbReference>
<sequence>MDYDYLIKFLALGDSGVGKTSFLYQYTDGTFKSRFISTVGIDFREKRMVSDMSSVSLLCRLFENCLLKCLTSVVDISEPRSQSEGASAAVGHGRPREVGTLVKYRSLTTAFYRDAMGFLLLFDLTNEQSFLEIRNWLDQLRVGRSRTLCLPCTVVYPHFPHLSGSCSSLHELPLVLFLLLATQPPTDCRSCVQTHAYCDDPDVILCGNKCDLEDKRVVSELAAQEMADKYGLVYVETSAVTGMNVSLAVELLLERIMQRMDQAVDRAMLPGRRGRPRPGDQEECPLAPPSSPCVC</sequence>
<proteinExistence type="inferred from homology"/>
<evidence type="ECO:0000256" key="3">
    <source>
        <dbReference type="ARBA" id="ARBA00023134"/>
    </source>
</evidence>
<keyword evidence="4" id="KW-0449">Lipoprotein</keyword>
<dbReference type="SUPFAM" id="SSF52540">
    <property type="entry name" value="P-loop containing nucleoside triphosphate hydrolases"/>
    <property type="match status" value="1"/>
</dbReference>
<feature type="compositionally biased region" description="Pro residues" evidence="5">
    <location>
        <begin position="286"/>
        <end position="295"/>
    </location>
</feature>
<comment type="similarity">
    <text evidence="1">Belongs to the small GTPase superfamily. Rab family.</text>
</comment>
<dbReference type="InterPro" id="IPR050305">
    <property type="entry name" value="Small_GTPase_Rab"/>
</dbReference>
<dbReference type="InterPro" id="IPR027417">
    <property type="entry name" value="P-loop_NTPase"/>
</dbReference>
<dbReference type="Gene3D" id="3.40.50.300">
    <property type="entry name" value="P-loop containing nucleotide triphosphate hydrolases"/>
    <property type="match status" value="1"/>
</dbReference>
<dbReference type="PANTHER" id="PTHR47980">
    <property type="entry name" value="LD44762P"/>
    <property type="match status" value="1"/>
</dbReference>
<protein>
    <recommendedName>
        <fullName evidence="7">Ras-related protein Rab-27A</fullName>
    </recommendedName>
</protein>
<evidence type="ECO:0000256" key="5">
    <source>
        <dbReference type="SAM" id="MobiDB-lite"/>
    </source>
</evidence>
<dbReference type="GO" id="GO:0003924">
    <property type="term" value="F:GTPase activity"/>
    <property type="evidence" value="ECO:0007669"/>
    <property type="project" value="InterPro"/>
</dbReference>
<keyword evidence="2" id="KW-0547">Nucleotide-binding</keyword>
<evidence type="ECO:0000256" key="2">
    <source>
        <dbReference type="ARBA" id="ARBA00022741"/>
    </source>
</evidence>
<dbReference type="EMBL" id="OC006518">
    <property type="protein sequence ID" value="CAD7266172.1"/>
    <property type="molecule type" value="Genomic_DNA"/>
</dbReference>
<gene>
    <name evidence="6" type="ORF">TSIB3V08_LOCUS10198</name>
</gene>
<organism evidence="6">
    <name type="scientific">Timema shepardi</name>
    <name type="common">Walking stick</name>
    <dbReference type="NCBI Taxonomy" id="629360"/>
    <lineage>
        <taxon>Eukaryota</taxon>
        <taxon>Metazoa</taxon>
        <taxon>Ecdysozoa</taxon>
        <taxon>Arthropoda</taxon>
        <taxon>Hexapoda</taxon>
        <taxon>Insecta</taxon>
        <taxon>Pterygota</taxon>
        <taxon>Neoptera</taxon>
        <taxon>Polyneoptera</taxon>
        <taxon>Phasmatodea</taxon>
        <taxon>Timematodea</taxon>
        <taxon>Timematoidea</taxon>
        <taxon>Timematidae</taxon>
        <taxon>Timema</taxon>
    </lineage>
</organism>
<evidence type="ECO:0008006" key="7">
    <source>
        <dbReference type="Google" id="ProtNLM"/>
    </source>
</evidence>
<evidence type="ECO:0000256" key="1">
    <source>
        <dbReference type="ARBA" id="ARBA00006270"/>
    </source>
</evidence>
<reference evidence="6" key="1">
    <citation type="submission" date="2020-11" db="EMBL/GenBank/DDBJ databases">
        <authorList>
            <person name="Tran Van P."/>
        </authorList>
    </citation>
    <scope>NUCLEOTIDE SEQUENCE</scope>
</reference>
<dbReference type="AlphaFoldDB" id="A0A7R9G4X6"/>
<evidence type="ECO:0000256" key="4">
    <source>
        <dbReference type="ARBA" id="ARBA00023289"/>
    </source>
</evidence>
<dbReference type="PRINTS" id="PR00449">
    <property type="entry name" value="RASTRNSFRMNG"/>
</dbReference>
<evidence type="ECO:0000313" key="6">
    <source>
        <dbReference type="EMBL" id="CAD7266172.1"/>
    </source>
</evidence>
<name>A0A7R9G4X6_TIMSH</name>
<dbReference type="GO" id="GO:0005525">
    <property type="term" value="F:GTP binding"/>
    <property type="evidence" value="ECO:0007669"/>
    <property type="project" value="UniProtKB-KW"/>
</dbReference>
<dbReference type="SMART" id="SM00174">
    <property type="entry name" value="RHO"/>
    <property type="match status" value="1"/>
</dbReference>
<dbReference type="SMART" id="SM00175">
    <property type="entry name" value="RAB"/>
    <property type="match status" value="1"/>
</dbReference>
<dbReference type="PROSITE" id="PS51419">
    <property type="entry name" value="RAB"/>
    <property type="match status" value="1"/>
</dbReference>
<accession>A0A7R9G4X6</accession>
<feature type="region of interest" description="Disordered" evidence="5">
    <location>
        <begin position="269"/>
        <end position="295"/>
    </location>
</feature>
<keyword evidence="4" id="KW-0636">Prenylation</keyword>
<dbReference type="Pfam" id="PF00071">
    <property type="entry name" value="Ras"/>
    <property type="match status" value="3"/>
</dbReference>